<evidence type="ECO:0000259" key="4">
    <source>
        <dbReference type="Pfam" id="PF23317"/>
    </source>
</evidence>
<evidence type="ECO:0000313" key="5">
    <source>
        <dbReference type="EMBL" id="GJJ08340.1"/>
    </source>
</evidence>
<dbReference type="InterPro" id="IPR052971">
    <property type="entry name" value="TRP_calcium_channel"/>
</dbReference>
<feature type="coiled-coil region" evidence="1">
    <location>
        <begin position="518"/>
        <end position="560"/>
    </location>
</feature>
<dbReference type="Proteomes" id="UP001050691">
    <property type="component" value="Unassembled WGS sequence"/>
</dbReference>
<dbReference type="Pfam" id="PF23190">
    <property type="entry name" value="LHD_TRPY1"/>
    <property type="match status" value="1"/>
</dbReference>
<dbReference type="AlphaFoldDB" id="A0AAV5A260"/>
<evidence type="ECO:0000259" key="3">
    <source>
        <dbReference type="Pfam" id="PF23190"/>
    </source>
</evidence>
<feature type="region of interest" description="Disordered" evidence="2">
    <location>
        <begin position="469"/>
        <end position="488"/>
    </location>
</feature>
<gene>
    <name evidence="5" type="ORF">Clacol_002551</name>
</gene>
<protein>
    <submittedName>
        <fullName evidence="5">Uncharacterized protein</fullName>
    </submittedName>
</protein>
<dbReference type="Pfam" id="PF23317">
    <property type="entry name" value="YVC1_C"/>
    <property type="match status" value="1"/>
</dbReference>
<reference evidence="5" key="1">
    <citation type="submission" date="2021-10" db="EMBL/GenBank/DDBJ databases">
        <title>De novo Genome Assembly of Clathrus columnatus (Basidiomycota, Fungi) Using Illumina and Nanopore Sequence Data.</title>
        <authorList>
            <person name="Ogiso-Tanaka E."/>
            <person name="Itagaki H."/>
            <person name="Hosoya T."/>
            <person name="Hosaka K."/>
        </authorList>
    </citation>
    <scope>NUCLEOTIDE SEQUENCE</scope>
    <source>
        <strain evidence="5">MO-923</strain>
    </source>
</reference>
<accession>A0AAV5A260</accession>
<evidence type="ECO:0000313" key="6">
    <source>
        <dbReference type="Proteomes" id="UP001050691"/>
    </source>
</evidence>
<dbReference type="InterPro" id="IPR056336">
    <property type="entry name" value="YVC1_C"/>
</dbReference>
<dbReference type="PANTHER" id="PTHR35859:SF1">
    <property type="entry name" value="NONSELECTIVE CATION CHANNEL PROTEIN"/>
    <property type="match status" value="1"/>
</dbReference>
<dbReference type="PANTHER" id="PTHR35859">
    <property type="entry name" value="NONSELECTIVE CATION CHANNEL PROTEIN"/>
    <property type="match status" value="1"/>
</dbReference>
<organism evidence="5 6">
    <name type="scientific">Clathrus columnatus</name>
    <dbReference type="NCBI Taxonomy" id="1419009"/>
    <lineage>
        <taxon>Eukaryota</taxon>
        <taxon>Fungi</taxon>
        <taxon>Dikarya</taxon>
        <taxon>Basidiomycota</taxon>
        <taxon>Agaricomycotina</taxon>
        <taxon>Agaricomycetes</taxon>
        <taxon>Phallomycetidae</taxon>
        <taxon>Phallales</taxon>
        <taxon>Clathraceae</taxon>
        <taxon>Clathrus</taxon>
    </lineage>
</organism>
<feature type="domain" description="Calcium channel YVC1-like C-terminal transmembrane" evidence="4">
    <location>
        <begin position="275"/>
        <end position="341"/>
    </location>
</feature>
<keyword evidence="1" id="KW-0175">Coiled coil</keyword>
<evidence type="ECO:0000256" key="1">
    <source>
        <dbReference type="SAM" id="Coils"/>
    </source>
</evidence>
<keyword evidence="6" id="KW-1185">Reference proteome</keyword>
<proteinExistence type="predicted"/>
<comment type="caution">
    <text evidence="5">The sequence shown here is derived from an EMBL/GenBank/DDBJ whole genome shotgun (WGS) entry which is preliminary data.</text>
</comment>
<dbReference type="EMBL" id="BPWL01000003">
    <property type="protein sequence ID" value="GJJ08340.1"/>
    <property type="molecule type" value="Genomic_DNA"/>
</dbReference>
<dbReference type="InterPro" id="IPR056337">
    <property type="entry name" value="LHD_YVC1"/>
</dbReference>
<feature type="domain" description="YVC1 N-terminal linker helical" evidence="3">
    <location>
        <begin position="66"/>
        <end position="207"/>
    </location>
</feature>
<sequence>MPDSLDIEVPPRGGSIPSEDQFASTKIYPLIHTIKQDVIVGRLQLTASDINFTIVRPLVIKYGRLRNLALIYACLIVRSHFRRLVEDDLAHASLNYSRSLMCELLAIKCLRLYAANYFELVAVLTHSWNPLAGAPYESVCLIKKSLAIRKSEDIDILSSALEMAVSTDSKRFISAPLTQAVVNDIYSGRIIFTTISKNSLVADNYKQRQIEIYNCRKAPVLDHYSSFHVKDMERFRRWWSSLAFDVLMSLCLGNTSLTFQQASSFHPFFNAIEEFAISTIEGVKSEALFSYQPPFNLLAYAILAPLSWFVSPRKLHTANVFLIRVTSFPVLLIIAAYERHVAPASGSTLRWRSTKVAKYLAHRLPRKSATLIEAIVATLPPDGISLTEEEVPDSTVQSADIFRNSKNLDLLATGVRDVQSNPAAVTTPQHKRTKSDLEQHGNEAFRDFQKTDESVSSSIVTPSRRSLAGSLSLRPVPPTSIGTETQQEPSVITPLAKLYSRRPVSIIDRSMAIPGEEIEDLSNKITKLEHMLYQLNMQPIGNLTEEIKELHQRQARIENLLLTLTRGMRGEAGTSMTRSGSL</sequence>
<evidence type="ECO:0000256" key="2">
    <source>
        <dbReference type="SAM" id="MobiDB-lite"/>
    </source>
</evidence>
<name>A0AAV5A260_9AGAM</name>